<sequence>KGKKVCSSVAEPSSFCPFRLKLTTDNLRWNSLKIPSSKEFEDQILANLNEPSLKALDGWSPIEILFFDVDTQEIYKLNLAKKEAFWFEPMPDVGQKKDKSSPNNAAMIVQSSCDVEMARKEFVYSVEPFRHIVKKRDLSYNNEIALCWAGSKTINKFYLSVLHPRRLDL</sequence>
<feature type="non-terminal residue" evidence="1">
    <location>
        <position position="1"/>
    </location>
</feature>
<protein>
    <submittedName>
        <fullName evidence="1">Uncharacterized protein</fullName>
    </submittedName>
</protein>
<evidence type="ECO:0000313" key="2">
    <source>
        <dbReference type="Proteomes" id="UP000187406"/>
    </source>
</evidence>
<keyword evidence="2" id="KW-1185">Reference proteome</keyword>
<dbReference type="OrthoDB" id="1355636at2759"/>
<dbReference type="InParanoid" id="A0A1Q3B5H7"/>
<comment type="caution">
    <text evidence="1">The sequence shown here is derived from an EMBL/GenBank/DDBJ whole genome shotgun (WGS) entry which is preliminary data.</text>
</comment>
<dbReference type="EMBL" id="BDDD01000298">
    <property type="protein sequence ID" value="GAV63179.1"/>
    <property type="molecule type" value="Genomic_DNA"/>
</dbReference>
<dbReference type="AlphaFoldDB" id="A0A1Q3B5H7"/>
<reference evidence="2" key="1">
    <citation type="submission" date="2016-04" db="EMBL/GenBank/DDBJ databases">
        <title>Cephalotus genome sequencing.</title>
        <authorList>
            <person name="Fukushima K."/>
            <person name="Hasebe M."/>
            <person name="Fang X."/>
        </authorList>
    </citation>
    <scope>NUCLEOTIDE SEQUENCE [LARGE SCALE GENOMIC DNA]</scope>
    <source>
        <strain evidence="2">cv. St1</strain>
    </source>
</reference>
<proteinExistence type="predicted"/>
<evidence type="ECO:0000313" key="1">
    <source>
        <dbReference type="EMBL" id="GAV63179.1"/>
    </source>
</evidence>
<feature type="non-terminal residue" evidence="1">
    <location>
        <position position="169"/>
    </location>
</feature>
<dbReference type="PANTHER" id="PTHR34269">
    <property type="entry name" value="TRANSCRIPTION FACTOR B3-DOMAIN FAMILY-RELATED"/>
    <property type="match status" value="1"/>
</dbReference>
<organism evidence="1 2">
    <name type="scientific">Cephalotus follicularis</name>
    <name type="common">Albany pitcher plant</name>
    <dbReference type="NCBI Taxonomy" id="3775"/>
    <lineage>
        <taxon>Eukaryota</taxon>
        <taxon>Viridiplantae</taxon>
        <taxon>Streptophyta</taxon>
        <taxon>Embryophyta</taxon>
        <taxon>Tracheophyta</taxon>
        <taxon>Spermatophyta</taxon>
        <taxon>Magnoliopsida</taxon>
        <taxon>eudicotyledons</taxon>
        <taxon>Gunneridae</taxon>
        <taxon>Pentapetalae</taxon>
        <taxon>rosids</taxon>
        <taxon>fabids</taxon>
        <taxon>Oxalidales</taxon>
        <taxon>Cephalotaceae</taxon>
        <taxon>Cephalotus</taxon>
    </lineage>
</organism>
<dbReference type="PANTHER" id="PTHR34269:SF19">
    <property type="match status" value="1"/>
</dbReference>
<dbReference type="InterPro" id="IPR051442">
    <property type="entry name" value="B3_domain"/>
</dbReference>
<gene>
    <name evidence="1" type="ORF">CFOL_v3_06699</name>
</gene>
<dbReference type="Proteomes" id="UP000187406">
    <property type="component" value="Unassembled WGS sequence"/>
</dbReference>
<name>A0A1Q3B5H7_CEPFO</name>
<accession>A0A1Q3B5H7</accession>